<dbReference type="Pfam" id="PF02321">
    <property type="entry name" value="OEP"/>
    <property type="match status" value="2"/>
</dbReference>
<keyword evidence="2" id="KW-0564">Palmitate</keyword>
<gene>
    <name evidence="3" type="ORF">ACCAA_920012</name>
</gene>
<comment type="subcellular location">
    <subcellularLocation>
        <location evidence="2">Cell membrane</location>
        <topology evidence="2">Lipid-anchor</topology>
    </subcellularLocation>
</comment>
<dbReference type="PROSITE" id="PS51257">
    <property type="entry name" value="PROKAR_LIPOPROTEIN"/>
    <property type="match status" value="1"/>
</dbReference>
<evidence type="ECO:0000313" key="3">
    <source>
        <dbReference type="EMBL" id="SBT10222.1"/>
    </source>
</evidence>
<protein>
    <submittedName>
        <fullName evidence="3">Outer membrane protein</fullName>
    </submittedName>
</protein>
<dbReference type="AlphaFoldDB" id="A0A1A8XZV5"/>
<dbReference type="PANTHER" id="PTHR30203:SF33">
    <property type="entry name" value="BLR4455 PROTEIN"/>
    <property type="match status" value="1"/>
</dbReference>
<dbReference type="SUPFAM" id="SSF56954">
    <property type="entry name" value="Outer membrane efflux proteins (OEP)"/>
    <property type="match status" value="1"/>
</dbReference>
<sequence>MSMKREARAAMTPTPPRRIPCTVLLCALSTLAGCAVGPDYQRPAVAAPAQYKELSAWKVAEPSDEAPRGNWWEIYGDAQLNALVAQVEVANQNVAAAAAQYRQARAVVAAARAAWFPVIATDFTLSRGQGTVGTSATAASNAVIVGAPIRNTARLSLDASWEADVWGRIGRGVESDTAAAQASAADLQAALLSAQAALVQAYIELRINDAQQRLLDETVVAYQRSLQITRHRYAAGVAARLDVAQAETQLKATEAQAIDLGVQRGQLEHAIALLMGRAPADFALPPTDTLPLLPQIPVGLPSALLERRPDVAAAERRAAAANAQIGVAQAAFFPALTFSASGGYQTSSLSQLLTLPNRFWSLGPALALTLFDAGARSARKEQAMAAYDQSVAGYRQAVLTAFQDVEDNLVALRILAEEAVVQREAAQFAAESLRLTDNQYRSGTVSYLNVVITQAAALATQRNSLDITGRRLLASAALQKALGGDWRAAETTEQETSLMASHRIREGL</sequence>
<evidence type="ECO:0000256" key="2">
    <source>
        <dbReference type="RuleBase" id="RU362097"/>
    </source>
</evidence>
<keyword evidence="2" id="KW-0472">Membrane</keyword>
<evidence type="ECO:0000313" key="4">
    <source>
        <dbReference type="Proteomes" id="UP000199169"/>
    </source>
</evidence>
<dbReference type="STRING" id="1860102.ACCAA_920012"/>
<keyword evidence="2" id="KW-1134">Transmembrane beta strand</keyword>
<dbReference type="GO" id="GO:0015562">
    <property type="term" value="F:efflux transmembrane transporter activity"/>
    <property type="evidence" value="ECO:0007669"/>
    <property type="project" value="InterPro"/>
</dbReference>
<comment type="similarity">
    <text evidence="1 2">Belongs to the outer membrane factor (OMF) (TC 1.B.17) family.</text>
</comment>
<dbReference type="InterPro" id="IPR003423">
    <property type="entry name" value="OMP_efflux"/>
</dbReference>
<keyword evidence="2" id="KW-0812">Transmembrane</keyword>
<name>A0A1A8XZV5_9PROT</name>
<dbReference type="Gene3D" id="2.20.200.10">
    <property type="entry name" value="Outer membrane efflux proteins (OEP)"/>
    <property type="match status" value="1"/>
</dbReference>
<dbReference type="NCBIfam" id="TIGR01845">
    <property type="entry name" value="outer_NodT"/>
    <property type="match status" value="1"/>
</dbReference>
<dbReference type="EMBL" id="FLQX01000174">
    <property type="protein sequence ID" value="SBT10222.1"/>
    <property type="molecule type" value="Genomic_DNA"/>
</dbReference>
<accession>A0A1A8XZV5</accession>
<reference evidence="3 4" key="1">
    <citation type="submission" date="2016-06" db="EMBL/GenBank/DDBJ databases">
        <authorList>
            <person name="Kjaerup R.B."/>
            <person name="Dalgaard T.S."/>
            <person name="Juul-Madsen H.R."/>
        </authorList>
    </citation>
    <scope>NUCLEOTIDE SEQUENCE [LARGE SCALE GENOMIC DNA]</scope>
    <source>
        <strain evidence="3">3</strain>
    </source>
</reference>
<keyword evidence="2" id="KW-0449">Lipoprotein</keyword>
<proteinExistence type="inferred from homology"/>
<dbReference type="GO" id="GO:0005886">
    <property type="term" value="C:plasma membrane"/>
    <property type="evidence" value="ECO:0007669"/>
    <property type="project" value="UniProtKB-SubCell"/>
</dbReference>
<dbReference type="InterPro" id="IPR010131">
    <property type="entry name" value="MdtP/NodT-like"/>
</dbReference>
<dbReference type="Proteomes" id="UP000199169">
    <property type="component" value="Unassembled WGS sequence"/>
</dbReference>
<organism evidence="3 4">
    <name type="scientific">Candidatus Accumulibacter aalborgensis</name>
    <dbReference type="NCBI Taxonomy" id="1860102"/>
    <lineage>
        <taxon>Bacteria</taxon>
        <taxon>Pseudomonadati</taxon>
        <taxon>Pseudomonadota</taxon>
        <taxon>Betaproteobacteria</taxon>
        <taxon>Candidatus Accumulibacter</taxon>
    </lineage>
</organism>
<dbReference type="PANTHER" id="PTHR30203">
    <property type="entry name" value="OUTER MEMBRANE CATION EFFLUX PROTEIN"/>
    <property type="match status" value="1"/>
</dbReference>
<dbReference type="Gene3D" id="1.20.1600.10">
    <property type="entry name" value="Outer membrane efflux proteins (OEP)"/>
    <property type="match status" value="1"/>
</dbReference>
<keyword evidence="4" id="KW-1185">Reference proteome</keyword>
<evidence type="ECO:0000256" key="1">
    <source>
        <dbReference type="ARBA" id="ARBA00007613"/>
    </source>
</evidence>